<dbReference type="AlphaFoldDB" id="A0A090ZZY6"/>
<sequence length="281" mass="29828">MKSKRQTIWLVSMLSLMVVLSAYYLFTEEGPAPAAKTDGQQVSMDGGTAQNGGLEGSGLSAQDEVILSEVASDGEAGSAAVTDDEAAAKTDDSQTAKEEAATEESGAAGGAADASSQNGGKEAAKEGNSAAEGDKTAEPSAGAGGPQQTKTDEDVLKQMEAQGIASSDSLTAYQFERTQENLKKQEELMQAINDEKKSLEESAMAQQELSALEEKEEKIYDIEERLRQQYANAVVAEDGNKYKVVVVSEKMEAKEAVSIMDLVMKELDVSQDKVSVQYVTQ</sequence>
<dbReference type="EMBL" id="JMQA01000022">
    <property type="protein sequence ID" value="KFN09616.1"/>
    <property type="molecule type" value="Genomic_DNA"/>
</dbReference>
<gene>
    <name evidence="4" type="ORF">DJ90_3057</name>
</gene>
<protein>
    <submittedName>
        <fullName evidence="4">SpoIIIAH-like family protein</fullName>
    </submittedName>
</protein>
<dbReference type="PATRIC" id="fig|44252.3.peg.2181"/>
<feature type="transmembrane region" description="Helical" evidence="3">
    <location>
        <begin position="7"/>
        <end position="26"/>
    </location>
</feature>
<evidence type="ECO:0000313" key="5">
    <source>
        <dbReference type="Proteomes" id="UP000029278"/>
    </source>
</evidence>
<dbReference type="GeneID" id="77006401"/>
<dbReference type="Proteomes" id="UP000029278">
    <property type="component" value="Unassembled WGS sequence"/>
</dbReference>
<evidence type="ECO:0000256" key="1">
    <source>
        <dbReference type="SAM" id="Coils"/>
    </source>
</evidence>
<evidence type="ECO:0000256" key="3">
    <source>
        <dbReference type="SAM" id="Phobius"/>
    </source>
</evidence>
<comment type="caution">
    <text evidence="4">The sequence shown here is derived from an EMBL/GenBank/DDBJ whole genome shotgun (WGS) entry which is preliminary data.</text>
</comment>
<name>A0A090ZZY6_PAEMA</name>
<dbReference type="RefSeq" id="WP_036621747.1">
    <property type="nucleotide sequence ID" value="NZ_JAHAJO010000003.1"/>
</dbReference>
<dbReference type="OrthoDB" id="2665883at2"/>
<evidence type="ECO:0000313" key="4">
    <source>
        <dbReference type="EMBL" id="KFN09616.1"/>
    </source>
</evidence>
<feature type="compositionally biased region" description="Basic and acidic residues" evidence="2">
    <location>
        <begin position="86"/>
        <end position="100"/>
    </location>
</feature>
<feature type="region of interest" description="Disordered" evidence="2">
    <location>
        <begin position="35"/>
        <end position="170"/>
    </location>
</feature>
<proteinExistence type="predicted"/>
<dbReference type="InterPro" id="IPR038503">
    <property type="entry name" value="SpoIIIAH_sf"/>
</dbReference>
<evidence type="ECO:0000256" key="2">
    <source>
        <dbReference type="SAM" id="MobiDB-lite"/>
    </source>
</evidence>
<keyword evidence="3" id="KW-0812">Transmembrane</keyword>
<dbReference type="Gene3D" id="1.10.287.4300">
    <property type="entry name" value="Stage III sporulation protein AH-like"/>
    <property type="match status" value="1"/>
</dbReference>
<dbReference type="Pfam" id="PF12685">
    <property type="entry name" value="SpoIIIAH"/>
    <property type="match status" value="1"/>
</dbReference>
<reference evidence="4 5" key="1">
    <citation type="submission" date="2014-04" db="EMBL/GenBank/DDBJ databases">
        <authorList>
            <person name="Bishop-Lilly K.A."/>
            <person name="Broomall S.M."/>
            <person name="Chain P.S."/>
            <person name="Chertkov O."/>
            <person name="Coyne S.R."/>
            <person name="Daligault H.E."/>
            <person name="Davenport K.W."/>
            <person name="Erkkila T."/>
            <person name="Frey K.G."/>
            <person name="Gibbons H.S."/>
            <person name="Gu W."/>
            <person name="Jaissle J."/>
            <person name="Johnson S.L."/>
            <person name="Koroleva G.I."/>
            <person name="Ladner J.T."/>
            <person name="Lo C.-C."/>
            <person name="Minogue T.D."/>
            <person name="Munk C."/>
            <person name="Palacios G.F."/>
            <person name="Redden C.L."/>
            <person name="Rosenzweig C.N."/>
            <person name="Scholz M.B."/>
            <person name="Teshima H."/>
            <person name="Xu Y."/>
        </authorList>
    </citation>
    <scope>NUCLEOTIDE SEQUENCE [LARGE SCALE GENOMIC DNA]</scope>
    <source>
        <strain evidence="4 5">8244</strain>
    </source>
</reference>
<organism evidence="4 5">
    <name type="scientific">Paenibacillus macerans</name>
    <name type="common">Bacillus macerans</name>
    <dbReference type="NCBI Taxonomy" id="44252"/>
    <lineage>
        <taxon>Bacteria</taxon>
        <taxon>Bacillati</taxon>
        <taxon>Bacillota</taxon>
        <taxon>Bacilli</taxon>
        <taxon>Bacillales</taxon>
        <taxon>Paenibacillaceae</taxon>
        <taxon>Paenibacillus</taxon>
    </lineage>
</organism>
<keyword evidence="1" id="KW-0175">Coiled coil</keyword>
<keyword evidence="3" id="KW-1133">Transmembrane helix</keyword>
<keyword evidence="3" id="KW-0472">Membrane</keyword>
<feature type="coiled-coil region" evidence="1">
    <location>
        <begin position="175"/>
        <end position="232"/>
    </location>
</feature>
<dbReference type="HOGENOM" id="CLU_1015061_0_0_9"/>
<feature type="compositionally biased region" description="Low complexity" evidence="2">
    <location>
        <begin position="103"/>
        <end position="116"/>
    </location>
</feature>
<keyword evidence="5" id="KW-1185">Reference proteome</keyword>
<accession>A0A090ZZY6</accession>
<dbReference type="InterPro" id="IPR024232">
    <property type="entry name" value="SpoIIIAH"/>
</dbReference>
<dbReference type="STRING" id="44252.DJ90_3057"/>